<feature type="compositionally biased region" description="Basic and acidic residues" evidence="1">
    <location>
        <begin position="161"/>
        <end position="174"/>
    </location>
</feature>
<accession>A0A2J6R8J2</accession>
<name>A0A2J6R8J2_HYAVF</name>
<feature type="compositionally biased region" description="Polar residues" evidence="1">
    <location>
        <begin position="1238"/>
        <end position="1255"/>
    </location>
</feature>
<feature type="compositionally biased region" description="Basic and acidic residues" evidence="1">
    <location>
        <begin position="121"/>
        <end position="130"/>
    </location>
</feature>
<protein>
    <submittedName>
        <fullName evidence="2">Uncharacterized protein</fullName>
    </submittedName>
</protein>
<feature type="region of interest" description="Disordered" evidence="1">
    <location>
        <begin position="1225"/>
        <end position="1266"/>
    </location>
</feature>
<proteinExistence type="predicted"/>
<feature type="compositionally biased region" description="Basic and acidic residues" evidence="1">
    <location>
        <begin position="759"/>
        <end position="773"/>
    </location>
</feature>
<sequence>MGTRNNPSPGGLRPGLETTNKRTRTRKEPVRASKLATVANASDAVEEVTAMTGPTPTRTEFTNNASTTDLHASASRPEDEETLTPSVEIADARPIAPLPTRRHNTRSTSRSVSPSLLNPELTDRSQDSKPKGNGRGRSTSASSTHQGVEANNARGPKRGRAASENRDVVNEKPTKRPKSNTTDRPQPATRKRDRRNQIPGSPIPEVPEEDDVLDNKVIKRNRTVQKLPQEEHTFSYAHILTAYPPQPLQQPSQSVEEQVHPSEPPSSHTPQLTSFNPSTSTQALAQAEYSQRSDIKSKPLNIAEERAMRVTPTSSTPQQPVIERTDAQSNGRRSNPRDVVQQQSTLHNRSASTPPLPTLKHPQPSVRATATLNGSPILRQGLMDTRVGQASALKSGTHLISDSAKIMANSHELYGKPRSKVRHPGTKAILSLTPMEIYEDSEHEDDSENEDSTKIGQQIEHNKAWKSDLREATRLLHSVLRGESLPKPDSINGTGPKITRRKLGETPPASRQREKNPSLAIPATATHYIVFQPSNGKGPVILTQVRNIDELIQAARWSQEEGNSVAEAIEFFEASKTRETNRLRSAAPSPASQRANSQPPSMLSFRKNPKTPREVSDRARSASPCSSDGEAAVHHREMNQAAEDSESVASVDVDDYEGKHDNMSEHQSEVDAKEATPNLPTTPTPKPSQQASEPRAWSSVLTTVKNVVYTPFKFFGRTPNAAEAATTNSGVSEFTFSHPHKPAQPLTTPTRSSKQRVKPQSERRGTTTNERRTSNHARVPQTERQRRHIDRSTPLHLRGVPSTRDMQDLHAQQASTRQRQREEEMASSEENELSHGKTFRAPSPSSESDDDGDVTTTSTDDNEDAPASPSRKKEWRFLPQTVQTTQTAQPARKVHFEAESSSGTRNEQKIWSPTKPLTSSQSIQFPTPREMAAASEPKKSAWRSPCLSRGEGADKFEITNTLVGDYAIWERVPSEGNNSPFVYVKDKNMRRPGFYRKLHKDDSEYKAYNMFGEEAYWYRFRDGYFIELNHNMEPTIRGATNMSDWREKMKDPIKLAEEKKFLLRKWALVPAWKKPLLLPNIRPYYKRLMEIGEFEPVGSPTGTATASGTSSNILSGTSSAATSSGTTSAGNSSGTYKFPEDDESDNEDDNVETDEADQAQFQTPPPKPRPGNAQLPQSQPTPQPQPAPQVPPTPARAALAAALANANKHRPSAPSNLRNVTQMSPLQQPDQENRDNTLENGSNGTTAKDTRTTMTPGKEAISKAPIKAPDALLQEAAEENMTAEEQNRQYAQVMKDLMNIPDEDIPNIVLPKAMKIQLPFGEDVDYDSMNAATKAAFEMNKENNGGL</sequence>
<evidence type="ECO:0000313" key="3">
    <source>
        <dbReference type="Proteomes" id="UP000235786"/>
    </source>
</evidence>
<dbReference type="OrthoDB" id="3559869at2759"/>
<feature type="region of interest" description="Disordered" evidence="1">
    <location>
        <begin position="732"/>
        <end position="923"/>
    </location>
</feature>
<feature type="compositionally biased region" description="Low complexity" evidence="1">
    <location>
        <begin position="584"/>
        <end position="601"/>
    </location>
</feature>
<feature type="compositionally biased region" description="Polar residues" evidence="1">
    <location>
        <begin position="265"/>
        <end position="290"/>
    </location>
</feature>
<feature type="compositionally biased region" description="Pro residues" evidence="1">
    <location>
        <begin position="1179"/>
        <end position="1194"/>
    </location>
</feature>
<feature type="compositionally biased region" description="Low complexity" evidence="1">
    <location>
        <begin position="879"/>
        <end position="891"/>
    </location>
</feature>
<evidence type="ECO:0000256" key="1">
    <source>
        <dbReference type="SAM" id="MobiDB-lite"/>
    </source>
</evidence>
<feature type="compositionally biased region" description="Low complexity" evidence="1">
    <location>
        <begin position="1099"/>
        <end position="1135"/>
    </location>
</feature>
<keyword evidence="3" id="KW-1185">Reference proteome</keyword>
<gene>
    <name evidence="2" type="ORF">L207DRAFT_588311</name>
</gene>
<evidence type="ECO:0000313" key="2">
    <source>
        <dbReference type="EMBL" id="PMD34803.1"/>
    </source>
</evidence>
<feature type="region of interest" description="Disordered" evidence="1">
    <location>
        <begin position="237"/>
        <end position="368"/>
    </location>
</feature>
<feature type="compositionally biased region" description="Acidic residues" evidence="1">
    <location>
        <begin position="1140"/>
        <end position="1157"/>
    </location>
</feature>
<organism evidence="2 3">
    <name type="scientific">Hyaloscypha variabilis (strain UAMH 11265 / GT02V1 / F)</name>
    <name type="common">Meliniomyces variabilis</name>
    <dbReference type="NCBI Taxonomy" id="1149755"/>
    <lineage>
        <taxon>Eukaryota</taxon>
        <taxon>Fungi</taxon>
        <taxon>Dikarya</taxon>
        <taxon>Ascomycota</taxon>
        <taxon>Pezizomycotina</taxon>
        <taxon>Leotiomycetes</taxon>
        <taxon>Helotiales</taxon>
        <taxon>Hyaloscyphaceae</taxon>
        <taxon>Hyaloscypha</taxon>
        <taxon>Hyaloscypha variabilis</taxon>
    </lineage>
</organism>
<feature type="region of interest" description="Disordered" evidence="1">
    <location>
        <begin position="439"/>
        <end position="459"/>
    </location>
</feature>
<feature type="compositionally biased region" description="Basic and acidic residues" evidence="1">
    <location>
        <begin position="611"/>
        <end position="620"/>
    </location>
</feature>
<dbReference type="Proteomes" id="UP000235786">
    <property type="component" value="Unassembled WGS sequence"/>
</dbReference>
<feature type="region of interest" description="Disordered" evidence="1">
    <location>
        <begin position="1"/>
        <end position="214"/>
    </location>
</feature>
<feature type="region of interest" description="Disordered" evidence="1">
    <location>
        <begin position="483"/>
        <end position="519"/>
    </location>
</feature>
<dbReference type="EMBL" id="KZ613953">
    <property type="protein sequence ID" value="PMD34803.1"/>
    <property type="molecule type" value="Genomic_DNA"/>
</dbReference>
<feature type="compositionally biased region" description="Polar residues" evidence="1">
    <location>
        <begin position="899"/>
        <end position="923"/>
    </location>
</feature>
<feature type="region of interest" description="Disordered" evidence="1">
    <location>
        <begin position="1099"/>
        <end position="1195"/>
    </location>
</feature>
<feature type="compositionally biased region" description="Basic and acidic residues" evidence="1">
    <location>
        <begin position="291"/>
        <end position="308"/>
    </location>
</feature>
<feature type="compositionally biased region" description="Polar residues" evidence="1">
    <location>
        <begin position="136"/>
        <end position="146"/>
    </location>
</feature>
<feature type="compositionally biased region" description="Polar residues" evidence="1">
    <location>
        <begin position="340"/>
        <end position="353"/>
    </location>
</feature>
<feature type="compositionally biased region" description="Polar residues" evidence="1">
    <location>
        <begin position="52"/>
        <end position="70"/>
    </location>
</feature>
<feature type="region of interest" description="Disordered" evidence="1">
    <location>
        <begin position="579"/>
        <end position="697"/>
    </location>
</feature>
<feature type="compositionally biased region" description="Basic and acidic residues" evidence="1">
    <location>
        <begin position="656"/>
        <end position="674"/>
    </location>
</feature>
<reference evidence="2 3" key="1">
    <citation type="submission" date="2016-04" db="EMBL/GenBank/DDBJ databases">
        <title>A degradative enzymes factory behind the ericoid mycorrhizal symbiosis.</title>
        <authorList>
            <consortium name="DOE Joint Genome Institute"/>
            <person name="Martino E."/>
            <person name="Morin E."/>
            <person name="Grelet G."/>
            <person name="Kuo A."/>
            <person name="Kohler A."/>
            <person name="Daghino S."/>
            <person name="Barry K."/>
            <person name="Choi C."/>
            <person name="Cichocki N."/>
            <person name="Clum A."/>
            <person name="Copeland A."/>
            <person name="Hainaut M."/>
            <person name="Haridas S."/>
            <person name="Labutti K."/>
            <person name="Lindquist E."/>
            <person name="Lipzen A."/>
            <person name="Khouja H.-R."/>
            <person name="Murat C."/>
            <person name="Ohm R."/>
            <person name="Olson A."/>
            <person name="Spatafora J."/>
            <person name="Veneault-Fourrey C."/>
            <person name="Henrissat B."/>
            <person name="Grigoriev I."/>
            <person name="Martin F."/>
            <person name="Perotto S."/>
        </authorList>
    </citation>
    <scope>NUCLEOTIDE SEQUENCE [LARGE SCALE GENOMIC DNA]</scope>
    <source>
        <strain evidence="2 3">F</strain>
    </source>
</reference>
<feature type="compositionally biased region" description="Acidic residues" evidence="1">
    <location>
        <begin position="439"/>
        <end position="450"/>
    </location>
</feature>